<evidence type="ECO:0000313" key="3">
    <source>
        <dbReference type="Proteomes" id="UP000694941"/>
    </source>
</evidence>
<keyword evidence="3" id="KW-1185">Reference proteome</keyword>
<gene>
    <name evidence="4" type="primary">LOC106474757</name>
</gene>
<protein>
    <submittedName>
        <fullName evidence="4">Titin homolog</fullName>
    </submittedName>
</protein>
<accession>A0ABM1TSB6</accession>
<name>A0ABM1TSB6_LIMPO</name>
<feature type="compositionally biased region" description="Polar residues" evidence="2">
    <location>
        <begin position="509"/>
        <end position="519"/>
    </location>
</feature>
<evidence type="ECO:0000313" key="4">
    <source>
        <dbReference type="RefSeq" id="XP_022258772.1"/>
    </source>
</evidence>
<organism evidence="3 4">
    <name type="scientific">Limulus polyphemus</name>
    <name type="common">Atlantic horseshoe crab</name>
    <dbReference type="NCBI Taxonomy" id="6850"/>
    <lineage>
        <taxon>Eukaryota</taxon>
        <taxon>Metazoa</taxon>
        <taxon>Ecdysozoa</taxon>
        <taxon>Arthropoda</taxon>
        <taxon>Chelicerata</taxon>
        <taxon>Merostomata</taxon>
        <taxon>Xiphosura</taxon>
        <taxon>Limulidae</taxon>
        <taxon>Limulus</taxon>
    </lineage>
</organism>
<feature type="coiled-coil region" evidence="1">
    <location>
        <begin position="866"/>
        <end position="902"/>
    </location>
</feature>
<proteinExistence type="predicted"/>
<evidence type="ECO:0000256" key="1">
    <source>
        <dbReference type="SAM" id="Coils"/>
    </source>
</evidence>
<feature type="compositionally biased region" description="Basic and acidic residues" evidence="2">
    <location>
        <begin position="484"/>
        <end position="508"/>
    </location>
</feature>
<dbReference type="RefSeq" id="XP_022258772.1">
    <property type="nucleotide sequence ID" value="XM_022403064.1"/>
</dbReference>
<sequence length="1309" mass="150471">MGNTCSHSIHLTPCRSSISPSFQIKDNEQKRVFRYGASETRLLPPPQLGQCLRMTENGNILLNGGTISGRKLHSLIEGESDPEVLRILEKRMARSDHFEQNTDHIYKSHSDPDIVHSLIDQENNGIMQEEKRHFHKSAAAVSPSKAKIKSRKKNRAPEPPQSLSTDQDKRSFHRSDSHLLKKKTHFIPNRKEWKTKHPAPPPPPLLFSERGKLETLQEIPGDGDSRSSGDIFRMKISGNRDVSKNIDNKSFFENTEKNHSIERREKNRVVVEKKANVTTENDSFQQTRNVVFNSKHITTKNHKLRSLSSLLCNNPENRRTFKEQIEAAARKHFQQIEVGKEVSKITEKTQINQEAIKQERGQHFESKENETECCSSKKFYFSEKLPSKGQNPDELMLTGAQSFRKSTEPRDSDKTNPVVTKAVVSHTFSASDQPEKVTKVIEFTKNEISNQLGYVRGHKSPFITHTNSEVQQEVLNKAALDPVDTSRYDRSLNNRSDESQRTKMKHVDYNSSTLPSNKSHSSDSDENNTDIRLQLKPTLPRKHLQIPKFSPSEAWKCLNIDRIIGHQDSDLSSNEEDINEERINQMNRSFAPRRSIVDLCDDSEISQDGERPVFVHEEGDEPQINKNQRPEVLGSSSPEMSATNRQTWIPQNDLDDSETGSINNCESNQKQKYSSENMLTQAKLTLPSSMFGGFQSLPMPNDNNGINSSSFNKGKNGRCKKKDKDVTTQHFNSLRNIKKAFRFGNKNISDEAYSRLDPNWSLSRSIPNNIYKIHETENIGLRKSKSGSIFPSSHEERNDNTDAFSKQTQEMQSFLLQDKGPMMYLPKCASSRSFSELNRECELNPSTTKVQPRRKDKKKFAFDSTIRKHERQNLELKLSRQAAMKEKEREKEIKLMNKVEDEFRKQRDKEKISIRYQLRILNMEENKDGSFLEKQHTIGQFLNKNSTKNGGDVFIGDSNTTFGESDQKDSAYTSENSSPQTTSSPVEKSQNQPQVDQWNRTTGMSKWLRRQRQASDSPEKPFSPPRPEPEGARSSGDECKQCNEYQCQQSTICQSLAKPAKNKNVAKNREKKNVHEKTVRQDKVNNLCDNNAPIEYDSTNRKRYDWTSNLKERSVQPCSSENTTRQAIESINQEKHVVLNASVINRRHVKDCQFSQQLHNREDKEFAQYKESRLLCALTDLLPESTRNSDYYRWRMRLRRKSFDDVESTSDDASSSASEGQNILRESSKQTKYLKNDWLLDNNLPFFSDYQRKSEGKPQTYIKQEAFADYDVLSKPDLSLVLTQPFNPCKEYRPVPFSSLPQSPKKVEL</sequence>
<dbReference type="Proteomes" id="UP000694941">
    <property type="component" value="Unplaced"/>
</dbReference>
<evidence type="ECO:0000256" key="2">
    <source>
        <dbReference type="SAM" id="MobiDB-lite"/>
    </source>
</evidence>
<feature type="region of interest" description="Disordered" evidence="2">
    <location>
        <begin position="708"/>
        <end position="727"/>
    </location>
</feature>
<reference evidence="4" key="1">
    <citation type="submission" date="2025-08" db="UniProtKB">
        <authorList>
            <consortium name="RefSeq"/>
        </authorList>
    </citation>
    <scope>IDENTIFICATION</scope>
    <source>
        <tissue evidence="4">Muscle</tissue>
    </source>
</reference>
<keyword evidence="1" id="KW-0175">Coiled coil</keyword>
<feature type="region of interest" description="Disordered" evidence="2">
    <location>
        <begin position="943"/>
        <end position="1038"/>
    </location>
</feature>
<feature type="compositionally biased region" description="Basic and acidic residues" evidence="2">
    <location>
        <begin position="1027"/>
        <end position="1038"/>
    </location>
</feature>
<feature type="compositionally biased region" description="Polar residues" evidence="2">
    <location>
        <begin position="957"/>
        <end position="1004"/>
    </location>
</feature>
<feature type="region of interest" description="Disordered" evidence="2">
    <location>
        <begin position="1205"/>
        <end position="1224"/>
    </location>
</feature>
<dbReference type="GeneID" id="106474757"/>
<feature type="compositionally biased region" description="Basic and acidic residues" evidence="2">
    <location>
        <begin position="166"/>
        <end position="176"/>
    </location>
</feature>
<feature type="region of interest" description="Disordered" evidence="2">
    <location>
        <begin position="131"/>
        <end position="176"/>
    </location>
</feature>
<feature type="region of interest" description="Disordered" evidence="2">
    <location>
        <begin position="476"/>
        <end position="528"/>
    </location>
</feature>
<feature type="region of interest" description="Disordered" evidence="2">
    <location>
        <begin position="620"/>
        <end position="642"/>
    </location>
</feature>